<dbReference type="AlphaFoldDB" id="A0AAD8YPN9"/>
<gene>
    <name evidence="1" type="ORF">QTG54_000845</name>
</gene>
<name>A0AAD8YPN9_9STRA</name>
<comment type="caution">
    <text evidence="1">The sequence shown here is derived from an EMBL/GenBank/DDBJ whole genome shotgun (WGS) entry which is preliminary data.</text>
</comment>
<protein>
    <submittedName>
        <fullName evidence="1">Uncharacterized protein</fullName>
    </submittedName>
</protein>
<dbReference type="EMBL" id="JATAAI010000001">
    <property type="protein sequence ID" value="KAK1748906.1"/>
    <property type="molecule type" value="Genomic_DNA"/>
</dbReference>
<accession>A0AAD8YPN9</accession>
<evidence type="ECO:0000313" key="1">
    <source>
        <dbReference type="EMBL" id="KAK1748906.1"/>
    </source>
</evidence>
<keyword evidence="2" id="KW-1185">Reference proteome</keyword>
<dbReference type="Proteomes" id="UP001224775">
    <property type="component" value="Unassembled WGS sequence"/>
</dbReference>
<proteinExistence type="predicted"/>
<reference evidence="1" key="1">
    <citation type="submission" date="2023-06" db="EMBL/GenBank/DDBJ databases">
        <title>Survivors Of The Sea: Transcriptome response of Skeletonema marinoi to long-term dormancy.</title>
        <authorList>
            <person name="Pinder M.I.M."/>
            <person name="Kourtchenko O."/>
            <person name="Robertson E.K."/>
            <person name="Larsson T."/>
            <person name="Maumus F."/>
            <person name="Osuna-Cruz C.M."/>
            <person name="Vancaester E."/>
            <person name="Stenow R."/>
            <person name="Vandepoele K."/>
            <person name="Ploug H."/>
            <person name="Bruchert V."/>
            <person name="Godhe A."/>
            <person name="Topel M."/>
        </authorList>
    </citation>
    <scope>NUCLEOTIDE SEQUENCE</scope>
    <source>
        <strain evidence="1">R05AC</strain>
    </source>
</reference>
<sequence length="59" mass="6450">MKSLYNEILCEVQTAVNATENYSPELLVRELLIHGSLSAAVSALDECDNLSTQAFALLH</sequence>
<evidence type="ECO:0000313" key="2">
    <source>
        <dbReference type="Proteomes" id="UP001224775"/>
    </source>
</evidence>
<organism evidence="1 2">
    <name type="scientific">Skeletonema marinoi</name>
    <dbReference type="NCBI Taxonomy" id="267567"/>
    <lineage>
        <taxon>Eukaryota</taxon>
        <taxon>Sar</taxon>
        <taxon>Stramenopiles</taxon>
        <taxon>Ochrophyta</taxon>
        <taxon>Bacillariophyta</taxon>
        <taxon>Coscinodiscophyceae</taxon>
        <taxon>Thalassiosirophycidae</taxon>
        <taxon>Thalassiosirales</taxon>
        <taxon>Skeletonemataceae</taxon>
        <taxon>Skeletonema</taxon>
        <taxon>Skeletonema marinoi-dohrnii complex</taxon>
    </lineage>
</organism>